<organism evidence="1 2">
    <name type="scientific">Parascaris univalens</name>
    <name type="common">Nematode worm</name>
    <dbReference type="NCBI Taxonomy" id="6257"/>
    <lineage>
        <taxon>Eukaryota</taxon>
        <taxon>Metazoa</taxon>
        <taxon>Ecdysozoa</taxon>
        <taxon>Nematoda</taxon>
        <taxon>Chromadorea</taxon>
        <taxon>Rhabditida</taxon>
        <taxon>Spirurina</taxon>
        <taxon>Ascaridomorpha</taxon>
        <taxon>Ascaridoidea</taxon>
        <taxon>Ascarididae</taxon>
        <taxon>Parascaris</taxon>
    </lineage>
</organism>
<protein>
    <submittedName>
        <fullName evidence="2">F-box domain-containing protein</fullName>
    </submittedName>
</protein>
<reference evidence="2" key="1">
    <citation type="submission" date="2022-11" db="UniProtKB">
        <authorList>
            <consortium name="WormBaseParasite"/>
        </authorList>
    </citation>
    <scope>IDENTIFICATION</scope>
</reference>
<evidence type="ECO:0000313" key="1">
    <source>
        <dbReference type="Proteomes" id="UP000887569"/>
    </source>
</evidence>
<proteinExistence type="predicted"/>
<evidence type="ECO:0000313" key="2">
    <source>
        <dbReference type="WBParaSite" id="PgR005X_g225_t01"/>
    </source>
</evidence>
<sequence>MALTFPLQVLDSVLRCYCCVRAGPSNIANDANSALFDAIIAQASLFDVIKWQRVSSGFRKAAHKRLDVYTRIDIRVYSSLQKLRNDKVNSARYDWHPTMALMMVELGPNHLGIAIDSELNWKAVKALLHLLITFRRKIQQLYIDSPVIELLVAEVNKQQVNFLLASLCGSRKSSREEIFCNEGLIIAPLIKQHLPNGPFFPRLKQLTITSQSNQLEHLSRLLSYAVSVNLICHVEQIDLLCLKICISSGWSRLRNFRLFRHLTRFRQWAEADLLGERYFQQFGAYSQAKRTRHTASLSQ</sequence>
<dbReference type="Proteomes" id="UP000887569">
    <property type="component" value="Unplaced"/>
</dbReference>
<keyword evidence="1" id="KW-1185">Reference proteome</keyword>
<dbReference type="AlphaFoldDB" id="A0A915ADL1"/>
<accession>A0A915ADL1</accession>
<dbReference type="WBParaSite" id="PgR005X_g225_t01">
    <property type="protein sequence ID" value="PgR005X_g225_t01"/>
    <property type="gene ID" value="PgR005X_g225"/>
</dbReference>
<name>A0A915ADL1_PARUN</name>